<dbReference type="InterPro" id="IPR011701">
    <property type="entry name" value="MFS"/>
</dbReference>
<feature type="transmembrane region" description="Helical" evidence="7">
    <location>
        <begin position="365"/>
        <end position="386"/>
    </location>
</feature>
<feature type="compositionally biased region" description="Basic and acidic residues" evidence="6">
    <location>
        <begin position="503"/>
        <end position="512"/>
    </location>
</feature>
<keyword evidence="5" id="KW-0046">Antibiotic resistance</keyword>
<proteinExistence type="predicted"/>
<evidence type="ECO:0000313" key="9">
    <source>
        <dbReference type="EMBL" id="MFM9649697.1"/>
    </source>
</evidence>
<dbReference type="InterPro" id="IPR020846">
    <property type="entry name" value="MFS_dom"/>
</dbReference>
<dbReference type="SUPFAM" id="SSF103473">
    <property type="entry name" value="MFS general substrate transporter"/>
    <property type="match status" value="1"/>
</dbReference>
<gene>
    <name evidence="9" type="ORF">ACKI1S_26565</name>
</gene>
<dbReference type="PANTHER" id="PTHR42718">
    <property type="entry name" value="MAJOR FACILITATOR SUPERFAMILY MULTIDRUG TRANSPORTER MFSC"/>
    <property type="match status" value="1"/>
</dbReference>
<dbReference type="EMBL" id="JBJVNE010000014">
    <property type="protein sequence ID" value="MFM9649697.1"/>
    <property type="molecule type" value="Genomic_DNA"/>
</dbReference>
<name>A0ABW9INZ7_STRGJ</name>
<feature type="transmembrane region" description="Helical" evidence="7">
    <location>
        <begin position="131"/>
        <end position="152"/>
    </location>
</feature>
<evidence type="ECO:0000313" key="10">
    <source>
        <dbReference type="Proteomes" id="UP001631993"/>
    </source>
</evidence>
<feature type="transmembrane region" description="Helical" evidence="7">
    <location>
        <begin position="158"/>
        <end position="178"/>
    </location>
</feature>
<feature type="region of interest" description="Disordered" evidence="6">
    <location>
        <begin position="464"/>
        <end position="525"/>
    </location>
</feature>
<dbReference type="PROSITE" id="PS50850">
    <property type="entry name" value="MFS"/>
    <property type="match status" value="1"/>
</dbReference>
<dbReference type="Gene3D" id="1.20.1720.10">
    <property type="entry name" value="Multidrug resistance protein D"/>
    <property type="match status" value="1"/>
</dbReference>
<feature type="transmembrane region" description="Helical" evidence="7">
    <location>
        <begin position="338"/>
        <end position="359"/>
    </location>
</feature>
<evidence type="ECO:0000256" key="2">
    <source>
        <dbReference type="ARBA" id="ARBA00022692"/>
    </source>
</evidence>
<feature type="transmembrane region" description="Helical" evidence="7">
    <location>
        <begin position="73"/>
        <end position="95"/>
    </location>
</feature>
<dbReference type="InterPro" id="IPR036259">
    <property type="entry name" value="MFS_trans_sf"/>
</dbReference>
<feature type="compositionally biased region" description="Low complexity" evidence="6">
    <location>
        <begin position="185"/>
        <end position="195"/>
    </location>
</feature>
<feature type="transmembrane region" description="Helical" evidence="7">
    <location>
        <begin position="273"/>
        <end position="298"/>
    </location>
</feature>
<protein>
    <submittedName>
        <fullName evidence="9">MFS transporter</fullName>
    </submittedName>
</protein>
<dbReference type="PANTHER" id="PTHR42718:SF42">
    <property type="entry name" value="EXPORT PROTEIN"/>
    <property type="match status" value="1"/>
</dbReference>
<feature type="compositionally biased region" description="Low complexity" evidence="6">
    <location>
        <begin position="477"/>
        <end position="491"/>
    </location>
</feature>
<feature type="transmembrane region" description="Helical" evidence="7">
    <location>
        <begin position="236"/>
        <end position="252"/>
    </location>
</feature>
<organism evidence="9 10">
    <name type="scientific">Streptomyces galilaeus</name>
    <dbReference type="NCBI Taxonomy" id="33899"/>
    <lineage>
        <taxon>Bacteria</taxon>
        <taxon>Bacillati</taxon>
        <taxon>Actinomycetota</taxon>
        <taxon>Actinomycetes</taxon>
        <taxon>Kitasatosporales</taxon>
        <taxon>Streptomycetaceae</taxon>
        <taxon>Streptomyces</taxon>
    </lineage>
</organism>
<evidence type="ECO:0000259" key="8">
    <source>
        <dbReference type="PROSITE" id="PS50850"/>
    </source>
</evidence>
<accession>A0ABW9INZ7</accession>
<comment type="subcellular location">
    <subcellularLocation>
        <location evidence="1">Cell membrane</location>
        <topology evidence="1">Multi-pass membrane protein</topology>
    </subcellularLocation>
</comment>
<evidence type="ECO:0000256" key="3">
    <source>
        <dbReference type="ARBA" id="ARBA00022989"/>
    </source>
</evidence>
<evidence type="ECO:0000256" key="5">
    <source>
        <dbReference type="ARBA" id="ARBA00023251"/>
    </source>
</evidence>
<feature type="domain" description="Major facilitator superfamily (MFS) profile" evidence="8">
    <location>
        <begin position="6"/>
        <end position="451"/>
    </location>
</feature>
<evidence type="ECO:0000256" key="6">
    <source>
        <dbReference type="SAM" id="MobiDB-lite"/>
    </source>
</evidence>
<evidence type="ECO:0000256" key="4">
    <source>
        <dbReference type="ARBA" id="ARBA00023136"/>
    </source>
</evidence>
<dbReference type="Pfam" id="PF07690">
    <property type="entry name" value="MFS_1"/>
    <property type="match status" value="1"/>
</dbReference>
<reference evidence="9 10" key="1">
    <citation type="submission" date="2024-12" db="EMBL/GenBank/DDBJ databases">
        <title>Forecasting of Potato common scab and diversities of Pathogenic streptomyces spp. in china.</title>
        <authorList>
            <person name="Handique U."/>
            <person name="Wu J."/>
        </authorList>
    </citation>
    <scope>NUCLEOTIDE SEQUENCE [LARGE SCALE GENOMIC DNA]</scope>
    <source>
        <strain evidence="9 10">ZRIMU1585</strain>
    </source>
</reference>
<keyword evidence="3 7" id="KW-1133">Transmembrane helix</keyword>
<feature type="region of interest" description="Disordered" evidence="6">
    <location>
        <begin position="185"/>
        <end position="208"/>
    </location>
</feature>
<dbReference type="CDD" id="cd17321">
    <property type="entry name" value="MFS_MMR_MDR_like"/>
    <property type="match status" value="1"/>
</dbReference>
<feature type="transmembrane region" description="Helical" evidence="7">
    <location>
        <begin position="42"/>
        <end position="61"/>
    </location>
</feature>
<sequence length="525" mass="51411">MNRPLTLASSVCGAMVVALDGTVLMVAQPTLQRDLDASFAQVQWTSTGYLVAVAALLVFAGRLGDRYGHRRTFALGMLGFGAASAGVAVAPGVGWVIGLRVVQGVFGALLQPATLGMLRTTYPPEALRRPIAARTAAIGLAAAAGPVLGGALTTGFGWRSVFLLNVVPAVVFGTLALVGGKRSRAASSPVSRPAPEMSGEPRPETDRTPLDVPGALWLAVALACLVHTLVAPSGPAGALGAVATVVAGAGFVRRERRAPAPLLPPAVVGSPAVGASLALLVTVSAALNGGLFTCVYVLQDGLGLTPLRTALVGLPLAASLVAAAPVSAVLLRRAGARSTVAGATAVLAAGLFVLAAAPGTAAFCAGFALVGAGFGTVMVAATHVVVRQSPAASAGVAGGLQQTAMNVGPVLGVASATALVGAAGTRSPLIVLAVAAVAALPLCRALPGGPRPLAAGPPTGLPTGVSASLPADASTGASASLPADVAAADPDPLGRPVPAGPSDARHTVRAVERGSFGPSLGDDEV</sequence>
<comment type="caution">
    <text evidence="9">The sequence shown here is derived from an EMBL/GenBank/DDBJ whole genome shotgun (WGS) entry which is preliminary data.</text>
</comment>
<keyword evidence="4 7" id="KW-0472">Membrane</keyword>
<dbReference type="Proteomes" id="UP001631993">
    <property type="component" value="Unassembled WGS sequence"/>
</dbReference>
<feature type="compositionally biased region" description="Basic and acidic residues" evidence="6">
    <location>
        <begin position="199"/>
        <end position="208"/>
    </location>
</feature>
<evidence type="ECO:0000256" key="7">
    <source>
        <dbReference type="SAM" id="Phobius"/>
    </source>
</evidence>
<keyword evidence="2 7" id="KW-0812">Transmembrane</keyword>
<evidence type="ECO:0000256" key="1">
    <source>
        <dbReference type="ARBA" id="ARBA00004651"/>
    </source>
</evidence>
<dbReference type="Gene3D" id="1.20.1250.20">
    <property type="entry name" value="MFS general substrate transporter like domains"/>
    <property type="match status" value="1"/>
</dbReference>
<keyword evidence="10" id="KW-1185">Reference proteome</keyword>
<feature type="transmembrane region" description="Helical" evidence="7">
    <location>
        <begin position="310"/>
        <end position="331"/>
    </location>
</feature>
<dbReference type="RefSeq" id="WP_369279864.1">
    <property type="nucleotide sequence ID" value="NZ_JBJVMW010000010.1"/>
</dbReference>